<proteinExistence type="predicted"/>
<gene>
    <name evidence="2" type="ORF">SAMN05216193_103377</name>
</gene>
<reference evidence="3" key="1">
    <citation type="submission" date="2016-10" db="EMBL/GenBank/DDBJ databases">
        <authorList>
            <person name="Varghese N."/>
            <person name="Submissions S."/>
        </authorList>
    </citation>
    <scope>NUCLEOTIDE SEQUENCE [LARGE SCALE GENOMIC DNA]</scope>
    <source>
        <strain evidence="3">JCM 21621</strain>
    </source>
</reference>
<evidence type="ECO:0000259" key="1">
    <source>
        <dbReference type="Pfam" id="PF07238"/>
    </source>
</evidence>
<accession>A0A1H0CBG4</accession>
<dbReference type="EMBL" id="FNIJ01000003">
    <property type="protein sequence ID" value="SDN55219.1"/>
    <property type="molecule type" value="Genomic_DNA"/>
</dbReference>
<feature type="domain" description="PilZ" evidence="1">
    <location>
        <begin position="3"/>
        <end position="85"/>
    </location>
</feature>
<protein>
    <submittedName>
        <fullName evidence="2">PilZ domain-containing protein</fullName>
    </submittedName>
</protein>
<dbReference type="OrthoDB" id="7063880at2"/>
<dbReference type="RefSeq" id="WP_084314706.1">
    <property type="nucleotide sequence ID" value="NZ_FNIJ01000003.1"/>
</dbReference>
<dbReference type="Pfam" id="PF07238">
    <property type="entry name" value="PilZ"/>
    <property type="match status" value="1"/>
</dbReference>
<organism evidence="2 3">
    <name type="scientific">Pseudomonas jinjuensis</name>
    <dbReference type="NCBI Taxonomy" id="198616"/>
    <lineage>
        <taxon>Bacteria</taxon>
        <taxon>Pseudomonadati</taxon>
        <taxon>Pseudomonadota</taxon>
        <taxon>Gammaproteobacteria</taxon>
        <taxon>Pseudomonadales</taxon>
        <taxon>Pseudomonadaceae</taxon>
        <taxon>Pseudomonas</taxon>
    </lineage>
</organism>
<keyword evidence="3" id="KW-1185">Reference proteome</keyword>
<name>A0A1H0CBG4_9PSED</name>
<dbReference type="GO" id="GO:0035438">
    <property type="term" value="F:cyclic-di-GMP binding"/>
    <property type="evidence" value="ECO:0007669"/>
    <property type="project" value="InterPro"/>
</dbReference>
<dbReference type="InterPro" id="IPR009875">
    <property type="entry name" value="PilZ_domain"/>
</dbReference>
<dbReference type="AlphaFoldDB" id="A0A1H0CBG4"/>
<dbReference type="STRING" id="198616.SAMN05216193_103377"/>
<dbReference type="Proteomes" id="UP000242957">
    <property type="component" value="Unassembled WGS sequence"/>
</dbReference>
<dbReference type="Gene3D" id="2.40.10.220">
    <property type="entry name" value="predicted glycosyltransferase like domains"/>
    <property type="match status" value="1"/>
</dbReference>
<sequence>MANQRKHPRTPMKCQIRISHPSFGDLIGQTRDLSDGGVYVRNSGLSHLPVGARVFGQVQGLPVEAPRLEMEVTRTDSEGAGLRFVSRN</sequence>
<evidence type="ECO:0000313" key="3">
    <source>
        <dbReference type="Proteomes" id="UP000242957"/>
    </source>
</evidence>
<evidence type="ECO:0000313" key="2">
    <source>
        <dbReference type="EMBL" id="SDN55219.1"/>
    </source>
</evidence>
<dbReference type="SUPFAM" id="SSF141371">
    <property type="entry name" value="PilZ domain-like"/>
    <property type="match status" value="1"/>
</dbReference>